<dbReference type="VEuPathDB" id="AmoebaDB:ACA1_191550"/>
<dbReference type="PANTHER" id="PTHR11545:SF2">
    <property type="entry name" value="LARGE RIBOSOMAL SUBUNIT PROTEIN UL13M"/>
    <property type="match status" value="1"/>
</dbReference>
<dbReference type="HAMAP" id="MF_01366">
    <property type="entry name" value="Ribosomal_uL13"/>
    <property type="match status" value="1"/>
</dbReference>
<dbReference type="KEGG" id="acan:ACA1_191550"/>
<evidence type="ECO:0000313" key="4">
    <source>
        <dbReference type="EMBL" id="ELR14457.1"/>
    </source>
</evidence>
<dbReference type="Proteomes" id="UP000011083">
    <property type="component" value="Unassembled WGS sequence"/>
</dbReference>
<dbReference type="GeneID" id="14915048"/>
<dbReference type="CDD" id="cd00392">
    <property type="entry name" value="Ribosomal_L13"/>
    <property type="match status" value="1"/>
</dbReference>
<dbReference type="GO" id="GO:0003735">
    <property type="term" value="F:structural constituent of ribosome"/>
    <property type="evidence" value="ECO:0007669"/>
    <property type="project" value="InterPro"/>
</dbReference>
<evidence type="ECO:0000313" key="5">
    <source>
        <dbReference type="Proteomes" id="UP000011083"/>
    </source>
</evidence>
<proteinExistence type="inferred from homology"/>
<dbReference type="EMBL" id="KB008052">
    <property type="protein sequence ID" value="ELR14457.1"/>
    <property type="molecule type" value="Genomic_DNA"/>
</dbReference>
<evidence type="ECO:0000256" key="3">
    <source>
        <dbReference type="ARBA" id="ARBA00023274"/>
    </source>
</evidence>
<dbReference type="Gene3D" id="3.90.1180.10">
    <property type="entry name" value="Ribosomal protein L13"/>
    <property type="match status" value="1"/>
</dbReference>
<dbReference type="SUPFAM" id="SSF52161">
    <property type="entry name" value="Ribosomal protein L13"/>
    <property type="match status" value="1"/>
</dbReference>
<dbReference type="InterPro" id="IPR005822">
    <property type="entry name" value="Ribosomal_uL13"/>
</dbReference>
<dbReference type="OrthoDB" id="274622at2759"/>
<dbReference type="GO" id="GO:0017148">
    <property type="term" value="P:negative regulation of translation"/>
    <property type="evidence" value="ECO:0007669"/>
    <property type="project" value="TreeGrafter"/>
</dbReference>
<reference evidence="4 5" key="1">
    <citation type="journal article" date="2013" name="Genome Biol.">
        <title>Genome of Acanthamoeba castellanii highlights extensive lateral gene transfer and early evolution of tyrosine kinase signaling.</title>
        <authorList>
            <person name="Clarke M."/>
            <person name="Lohan A.J."/>
            <person name="Liu B."/>
            <person name="Lagkouvardos I."/>
            <person name="Roy S."/>
            <person name="Zafar N."/>
            <person name="Bertelli C."/>
            <person name="Schilde C."/>
            <person name="Kianianmomeni A."/>
            <person name="Burglin T.R."/>
            <person name="Frech C."/>
            <person name="Turcotte B."/>
            <person name="Kopec K.O."/>
            <person name="Synnott J.M."/>
            <person name="Choo C."/>
            <person name="Paponov I."/>
            <person name="Finkler A."/>
            <person name="Soon Heng Tan C."/>
            <person name="Hutchins A.P."/>
            <person name="Weinmeier T."/>
            <person name="Rattei T."/>
            <person name="Chu J.S."/>
            <person name="Gimenez G."/>
            <person name="Irimia M."/>
            <person name="Rigden D.J."/>
            <person name="Fitzpatrick D.A."/>
            <person name="Lorenzo-Morales J."/>
            <person name="Bateman A."/>
            <person name="Chiu C.H."/>
            <person name="Tang P."/>
            <person name="Hegemann P."/>
            <person name="Fromm H."/>
            <person name="Raoult D."/>
            <person name="Greub G."/>
            <person name="Miranda-Saavedra D."/>
            <person name="Chen N."/>
            <person name="Nash P."/>
            <person name="Ginger M.L."/>
            <person name="Horn M."/>
            <person name="Schaap P."/>
            <person name="Caler L."/>
            <person name="Loftus B."/>
        </authorList>
    </citation>
    <scope>NUCLEOTIDE SEQUENCE [LARGE SCALE GENOMIC DNA]</scope>
    <source>
        <strain evidence="4 5">Neff</strain>
    </source>
</reference>
<organism evidence="4 5">
    <name type="scientific">Acanthamoeba castellanii (strain ATCC 30010 / Neff)</name>
    <dbReference type="NCBI Taxonomy" id="1257118"/>
    <lineage>
        <taxon>Eukaryota</taxon>
        <taxon>Amoebozoa</taxon>
        <taxon>Discosea</taxon>
        <taxon>Longamoebia</taxon>
        <taxon>Centramoebida</taxon>
        <taxon>Acanthamoebidae</taxon>
        <taxon>Acanthamoeba</taxon>
    </lineage>
</organism>
<dbReference type="PANTHER" id="PTHR11545">
    <property type="entry name" value="RIBOSOMAL PROTEIN L13"/>
    <property type="match status" value="1"/>
</dbReference>
<comment type="similarity">
    <text evidence="1">Belongs to the universal ribosomal protein uL13 family.</text>
</comment>
<accession>L8GN96</accession>
<dbReference type="InterPro" id="IPR005823">
    <property type="entry name" value="Ribosomal_uL13_bac-type"/>
</dbReference>
<sequence length="228" mass="25696">MWHVVNGRGLKVGHAASRIARLLIGKHKPTYNPAFDAGDYVVVTNAEKLIFTGDKWKQKLYRWHTGYPGGLKEVKAKDMLYKHPDAIIRTAVSKMLPKNKLRWERLKRLRVFVGEEHPHEGQVSQGYHYQVEPQSRSAVDPALAAFRDQVVADPDAFVRKYGGGKFSIVPQEQGMAVVATKIKGTHAHAVRSFGNTRSLRAARLDRLRKVVEDIQSAQAREAAKRDPL</sequence>
<keyword evidence="3" id="KW-0687">Ribonucleoprotein</keyword>
<evidence type="ECO:0000256" key="1">
    <source>
        <dbReference type="ARBA" id="ARBA00006227"/>
    </source>
</evidence>
<dbReference type="InterPro" id="IPR036899">
    <property type="entry name" value="Ribosomal_uL13_sf"/>
</dbReference>
<dbReference type="GO" id="GO:0003729">
    <property type="term" value="F:mRNA binding"/>
    <property type="evidence" value="ECO:0007669"/>
    <property type="project" value="TreeGrafter"/>
</dbReference>
<dbReference type="NCBIfam" id="TIGR01066">
    <property type="entry name" value="rplM_bact"/>
    <property type="match status" value="1"/>
</dbReference>
<dbReference type="STRING" id="1257118.L8GN96"/>
<dbReference type="GO" id="GO:0006412">
    <property type="term" value="P:translation"/>
    <property type="evidence" value="ECO:0007669"/>
    <property type="project" value="InterPro"/>
</dbReference>
<keyword evidence="2 4" id="KW-0689">Ribosomal protein</keyword>
<protein>
    <submittedName>
        <fullName evidence="4">Ribosomal protein L13, putative</fullName>
    </submittedName>
</protein>
<dbReference type="Pfam" id="PF00572">
    <property type="entry name" value="Ribosomal_L13"/>
    <property type="match status" value="1"/>
</dbReference>
<gene>
    <name evidence="4" type="ORF">ACA1_191550</name>
</gene>
<dbReference type="GO" id="GO:0005762">
    <property type="term" value="C:mitochondrial large ribosomal subunit"/>
    <property type="evidence" value="ECO:0007669"/>
    <property type="project" value="TreeGrafter"/>
</dbReference>
<keyword evidence="5" id="KW-1185">Reference proteome</keyword>
<dbReference type="AlphaFoldDB" id="L8GN96"/>
<evidence type="ECO:0000256" key="2">
    <source>
        <dbReference type="ARBA" id="ARBA00022980"/>
    </source>
</evidence>
<name>L8GN96_ACACF</name>
<dbReference type="RefSeq" id="XP_004336470.1">
    <property type="nucleotide sequence ID" value="XM_004336422.1"/>
</dbReference>